<dbReference type="SUPFAM" id="SSF51735">
    <property type="entry name" value="NAD(P)-binding Rossmann-fold domains"/>
    <property type="match status" value="1"/>
</dbReference>
<dbReference type="RefSeq" id="WP_042544719.1">
    <property type="nucleotide sequence ID" value="NZ_JXSQ01000018.1"/>
</dbReference>
<organism evidence="2 3">
    <name type="scientific">Leucobacter komagatae</name>
    <dbReference type="NCBI Taxonomy" id="55969"/>
    <lineage>
        <taxon>Bacteria</taxon>
        <taxon>Bacillati</taxon>
        <taxon>Actinomycetota</taxon>
        <taxon>Actinomycetes</taxon>
        <taxon>Micrococcales</taxon>
        <taxon>Microbacteriaceae</taxon>
        <taxon>Leucobacter</taxon>
    </lineage>
</organism>
<protein>
    <recommendedName>
        <fullName evidence="1">NAD-dependent epimerase/dehydratase domain-containing protein</fullName>
    </recommendedName>
</protein>
<dbReference type="InterPro" id="IPR001509">
    <property type="entry name" value="Epimerase_deHydtase"/>
</dbReference>
<dbReference type="EMBL" id="JXSQ01000018">
    <property type="protein sequence ID" value="KIP51961.1"/>
    <property type="molecule type" value="Genomic_DNA"/>
</dbReference>
<feature type="domain" description="NAD-dependent epimerase/dehydratase" evidence="1">
    <location>
        <begin position="5"/>
        <end position="209"/>
    </location>
</feature>
<dbReference type="Gene3D" id="3.40.50.720">
    <property type="entry name" value="NAD(P)-binding Rossmann-like Domain"/>
    <property type="match status" value="1"/>
</dbReference>
<keyword evidence="3" id="KW-1185">Reference proteome</keyword>
<proteinExistence type="predicted"/>
<sequence length="317" mass="33492">MRTHLILGAGLIGTALADTLVARGDTVRVASRSGTRLPGAHSTIADAADAPAITELARDADTIFVCTNPPYPDWADAWPPVFAAASAAARDTGARLVLMGNLYAHGRVSGSMTTQDPPRPVESKGRIRQAGWESLKAAHDRGDIRAAEVRASDYFGPGAGPTAHLGRRFFAPLLGGKTAWCVGDPTQPHAWSYIPDIATTLVAVADATDDHFGRPWLVPSHACSQQEIAREVSALAGATGRVRGVPPIALRGLGLVSPQMREVERVSYQFNSPFTVDARDSERDLGVRATPWASAIATTVAAYAAEAARGSRRSEGR</sequence>
<comment type="caution">
    <text evidence="2">The sequence shown here is derived from an EMBL/GenBank/DDBJ whole genome shotgun (WGS) entry which is preliminary data.</text>
</comment>
<accession>A0A0D0HWI1</accession>
<dbReference type="AlphaFoldDB" id="A0A0D0HWI1"/>
<evidence type="ECO:0000313" key="3">
    <source>
        <dbReference type="Proteomes" id="UP000032120"/>
    </source>
</evidence>
<evidence type="ECO:0000259" key="1">
    <source>
        <dbReference type="Pfam" id="PF01370"/>
    </source>
</evidence>
<reference evidence="2 3" key="1">
    <citation type="submission" date="2015-01" db="EMBL/GenBank/DDBJ databases">
        <title>Draft genome sequence of Leucobacter komagatae strain VKM ST2845.</title>
        <authorList>
            <person name="Karlyshev A.V."/>
            <person name="Kudryashova E.B."/>
        </authorList>
    </citation>
    <scope>NUCLEOTIDE SEQUENCE [LARGE SCALE GENOMIC DNA]</scope>
    <source>
        <strain evidence="2 3">VKM ST2845</strain>
    </source>
</reference>
<dbReference type="Pfam" id="PF01370">
    <property type="entry name" value="Epimerase"/>
    <property type="match status" value="1"/>
</dbReference>
<dbReference type="InterPro" id="IPR036291">
    <property type="entry name" value="NAD(P)-bd_dom_sf"/>
</dbReference>
<dbReference type="Proteomes" id="UP000032120">
    <property type="component" value="Unassembled WGS sequence"/>
</dbReference>
<gene>
    <name evidence="2" type="ORF">SD72_12055</name>
</gene>
<name>A0A0D0HWI1_9MICO</name>
<evidence type="ECO:0000313" key="2">
    <source>
        <dbReference type="EMBL" id="KIP51961.1"/>
    </source>
</evidence>